<evidence type="ECO:0000313" key="2">
    <source>
        <dbReference type="EMBL" id="KAA2263238.1"/>
    </source>
</evidence>
<reference evidence="2 3" key="1">
    <citation type="submission" date="2019-09" db="EMBL/GenBank/DDBJ databases">
        <title>Goodfellowia gen. nov., a new genus of the Pseudonocardineae related to Actinoalloteichus, containing Goodfellowia coeruleoviolacea gen. nov., comb. nov. gen. nov., comb. nov.</title>
        <authorList>
            <person name="Labeda D."/>
        </authorList>
    </citation>
    <scope>NUCLEOTIDE SEQUENCE [LARGE SCALE GENOMIC DNA]</scope>
    <source>
        <strain evidence="2 3">AN110305</strain>
    </source>
</reference>
<dbReference type="Proteomes" id="UP000323454">
    <property type="component" value="Unassembled WGS sequence"/>
</dbReference>
<evidence type="ECO:0000256" key="1">
    <source>
        <dbReference type="SAM" id="SignalP"/>
    </source>
</evidence>
<evidence type="ECO:0008006" key="4">
    <source>
        <dbReference type="Google" id="ProtNLM"/>
    </source>
</evidence>
<protein>
    <recommendedName>
        <fullName evidence="4">META domain-containing protein</fullName>
    </recommendedName>
</protein>
<feature type="signal peptide" evidence="1">
    <location>
        <begin position="1"/>
        <end position="21"/>
    </location>
</feature>
<evidence type="ECO:0000313" key="3">
    <source>
        <dbReference type="Proteomes" id="UP000323454"/>
    </source>
</evidence>
<dbReference type="OrthoDB" id="3637742at2"/>
<organism evidence="2 3">
    <name type="scientific">Solihabitans fulvus</name>
    <dbReference type="NCBI Taxonomy" id="1892852"/>
    <lineage>
        <taxon>Bacteria</taxon>
        <taxon>Bacillati</taxon>
        <taxon>Actinomycetota</taxon>
        <taxon>Actinomycetes</taxon>
        <taxon>Pseudonocardiales</taxon>
        <taxon>Pseudonocardiaceae</taxon>
        <taxon>Solihabitans</taxon>
    </lineage>
</organism>
<dbReference type="RefSeq" id="WP_149849314.1">
    <property type="nucleotide sequence ID" value="NZ_VUOB01000018.1"/>
</dbReference>
<dbReference type="EMBL" id="VUOB01000018">
    <property type="protein sequence ID" value="KAA2263238.1"/>
    <property type="molecule type" value="Genomic_DNA"/>
</dbReference>
<dbReference type="AlphaFoldDB" id="A0A5B2XHB6"/>
<feature type="chain" id="PRO_5038536372" description="META domain-containing protein" evidence="1">
    <location>
        <begin position="22"/>
        <end position="194"/>
    </location>
</feature>
<reference evidence="2 3" key="2">
    <citation type="submission" date="2019-09" db="EMBL/GenBank/DDBJ databases">
        <authorList>
            <person name="Jin C."/>
        </authorList>
    </citation>
    <scope>NUCLEOTIDE SEQUENCE [LARGE SCALE GENOMIC DNA]</scope>
    <source>
        <strain evidence="2 3">AN110305</strain>
    </source>
</reference>
<sequence length="194" mass="19218">MRAIGRILLVAAGAAAVLASAGCGARNTADVAIAANASGSSGSASASSAPSSSSQAAPSAAAAPATVAPVGTPTKPPAVRPADVPVAWMISMNSGVVQWRDARMVHTPTDDSAAEPVPGGQQHSARLAPDATFFAPLSCGGQENGLKLGPDGLGAIPCSREGFAAYVMRNALSAPKIFFGPDGTIVKMAARYHP</sequence>
<name>A0A5B2XHB6_9PSEU</name>
<accession>A0A5B2XHB6</accession>
<keyword evidence="1" id="KW-0732">Signal</keyword>
<keyword evidence="3" id="KW-1185">Reference proteome</keyword>
<proteinExistence type="predicted"/>
<dbReference type="PROSITE" id="PS51257">
    <property type="entry name" value="PROKAR_LIPOPROTEIN"/>
    <property type="match status" value="1"/>
</dbReference>
<comment type="caution">
    <text evidence="2">The sequence shown here is derived from an EMBL/GenBank/DDBJ whole genome shotgun (WGS) entry which is preliminary data.</text>
</comment>
<gene>
    <name evidence="2" type="ORF">F0L68_10485</name>
</gene>